<evidence type="ECO:0000256" key="1">
    <source>
        <dbReference type="SAM" id="MobiDB-lite"/>
    </source>
</evidence>
<gene>
    <name evidence="2" type="ORF">SPPG_06054</name>
</gene>
<dbReference type="EMBL" id="KQ257460">
    <property type="protein sequence ID" value="KNC98346.1"/>
    <property type="molecule type" value="Genomic_DNA"/>
</dbReference>
<feature type="compositionally biased region" description="Basic and acidic residues" evidence="1">
    <location>
        <begin position="1"/>
        <end position="27"/>
    </location>
</feature>
<evidence type="ECO:0000313" key="2">
    <source>
        <dbReference type="EMBL" id="KNC98346.1"/>
    </source>
</evidence>
<dbReference type="VEuPathDB" id="FungiDB:SPPG_06054"/>
<feature type="region of interest" description="Disordered" evidence="1">
    <location>
        <begin position="1"/>
        <end position="35"/>
    </location>
</feature>
<dbReference type="AlphaFoldDB" id="A0A0L0HBM9"/>
<evidence type="ECO:0000313" key="3">
    <source>
        <dbReference type="Proteomes" id="UP000053201"/>
    </source>
</evidence>
<organism evidence="2 3">
    <name type="scientific">Spizellomyces punctatus (strain DAOM BR117)</name>
    <dbReference type="NCBI Taxonomy" id="645134"/>
    <lineage>
        <taxon>Eukaryota</taxon>
        <taxon>Fungi</taxon>
        <taxon>Fungi incertae sedis</taxon>
        <taxon>Chytridiomycota</taxon>
        <taxon>Chytridiomycota incertae sedis</taxon>
        <taxon>Chytridiomycetes</taxon>
        <taxon>Spizellomycetales</taxon>
        <taxon>Spizellomycetaceae</taxon>
        <taxon>Spizellomyces</taxon>
    </lineage>
</organism>
<dbReference type="InParanoid" id="A0A0L0HBM9"/>
<reference evidence="2 3" key="1">
    <citation type="submission" date="2009-08" db="EMBL/GenBank/DDBJ databases">
        <title>The Genome Sequence of Spizellomyces punctatus strain DAOM BR117.</title>
        <authorList>
            <consortium name="The Broad Institute Genome Sequencing Platform"/>
            <person name="Russ C."/>
            <person name="Cuomo C."/>
            <person name="Shea T."/>
            <person name="Young S.K."/>
            <person name="Zeng Q."/>
            <person name="Koehrsen M."/>
            <person name="Haas B."/>
            <person name="Borodovsky M."/>
            <person name="Guigo R."/>
            <person name="Alvarado L."/>
            <person name="Berlin A."/>
            <person name="Bochicchio J."/>
            <person name="Borenstein D."/>
            <person name="Chapman S."/>
            <person name="Chen Z."/>
            <person name="Engels R."/>
            <person name="Freedman E."/>
            <person name="Gellesch M."/>
            <person name="Goldberg J."/>
            <person name="Griggs A."/>
            <person name="Gujja S."/>
            <person name="Heiman D."/>
            <person name="Hepburn T."/>
            <person name="Howarth C."/>
            <person name="Jen D."/>
            <person name="Larson L."/>
            <person name="Lewis B."/>
            <person name="Mehta T."/>
            <person name="Park D."/>
            <person name="Pearson M."/>
            <person name="Roberts A."/>
            <person name="Saif S."/>
            <person name="Shenoy N."/>
            <person name="Sisk P."/>
            <person name="Stolte C."/>
            <person name="Sykes S."/>
            <person name="Thomson T."/>
            <person name="Walk T."/>
            <person name="White J."/>
            <person name="Yandava C."/>
            <person name="Burger G."/>
            <person name="Gray M.W."/>
            <person name="Holland P.W.H."/>
            <person name="King N."/>
            <person name="Lang F.B.F."/>
            <person name="Roger A.J."/>
            <person name="Ruiz-Trillo I."/>
            <person name="Lander E."/>
            <person name="Nusbaum C."/>
        </authorList>
    </citation>
    <scope>NUCLEOTIDE SEQUENCE [LARGE SCALE GENOMIC DNA]</scope>
    <source>
        <strain evidence="2 3">DAOM BR117</strain>
    </source>
</reference>
<sequence length="814" mass="89841">MINKLKDRGKDRPNDSKSGKSFQKDESSASDDVEPQNEYLPVARDLSLPYIVSHVRRIPFWDAVVFAANSALGFYTDALFAMGLDSARILSIPNGNGPMSSVRAKLMRAAGSVGRRSGILWRVRKGFEIYYVCRGMRVHVEEKHLRYPYILYWHALKRLLKDDDGVVLSDFIADFITEVTNAALAIANPLNMLRSKRKWFDIISDNFAAVYNVLLVENYDIMLSAVNSSKFQFVIRNFALGTHVTVNGSDYAGKSYAGFCVTTSMLRSAIRRIAGGGADSVLGELLFVKFLPQLTNDKVAVSGSGEFSCVWDWAYQVNLYRAPRLEDATINVTIIFDTPVDISGLLLRIALEESRLPSYFPFPPFIPSVYLHTSEEDLDGIIADRVAVRAGYDHLMVHRDDPRLYHCSFRHSKVDPDDPMTRKKEDEEPQRFDPLGPPTPYWYVGTKFCGVTRRPELADCIAIEQLYQAHKDIRDCPSSAACPRPTLPQSRPTGKIKELTGRLWRAIVVGSSVLFVSSNFSQVDLLREAALRVCPAGRGKALCQSCADTAVIRNANKLGIFQNESWLPTQFVETESDWSVAITDGVIRVMMIVTSLKKRTRAATILGAESVVVSMASEVGKQGGVTLAREPAATFSLTGRRTAQANVGDFIAKDTTKVDDAAKLVARGAKLPPDQEKALRLAITLAVLTAEDTPIDEKHTCCAPVLRGSNPDLRVGDPGHRILNLRPVPITMLQKLGVKGFTINAQSIYLQHEIESDVMAAVELPPVNRGPVVAHLRYLEPATNKCKPYPSGAPPPAGSADEISLAKQILVSID</sequence>
<proteinExistence type="predicted"/>
<name>A0A0L0HBM9_SPIPD</name>
<keyword evidence="3" id="KW-1185">Reference proteome</keyword>
<dbReference type="GeneID" id="27689388"/>
<dbReference type="RefSeq" id="XP_016606386.1">
    <property type="nucleotide sequence ID" value="XM_016754261.1"/>
</dbReference>
<dbReference type="OrthoDB" id="10329788at2759"/>
<accession>A0A0L0HBM9</accession>
<dbReference type="Proteomes" id="UP000053201">
    <property type="component" value="Unassembled WGS sequence"/>
</dbReference>
<protein>
    <submittedName>
        <fullName evidence="2">Uncharacterized protein</fullName>
    </submittedName>
</protein>